<feature type="transmembrane region" description="Helical" evidence="1">
    <location>
        <begin position="33"/>
        <end position="51"/>
    </location>
</feature>
<evidence type="ECO:0000313" key="3">
    <source>
        <dbReference type="Proteomes" id="UP000321501"/>
    </source>
</evidence>
<feature type="transmembrane region" description="Helical" evidence="1">
    <location>
        <begin position="124"/>
        <end position="146"/>
    </location>
</feature>
<proteinExistence type="predicted"/>
<dbReference type="RefSeq" id="WP_146964340.1">
    <property type="nucleotide sequence ID" value="NZ_AP019835.1"/>
</dbReference>
<dbReference type="Proteomes" id="UP000321501">
    <property type="component" value="Chromosome"/>
</dbReference>
<evidence type="ECO:0000313" key="2">
    <source>
        <dbReference type="EMBL" id="BBM49882.1"/>
    </source>
</evidence>
<reference evidence="2 3" key="1">
    <citation type="submission" date="2019-07" db="EMBL/GenBank/DDBJ databases">
        <title>Complete Genome Sequence of Leptotrichia wadei Strain JMUB3934.</title>
        <authorList>
            <person name="Watanabe S."/>
            <person name="Cui L."/>
        </authorList>
    </citation>
    <scope>NUCLEOTIDE SEQUENCE [LARGE SCALE GENOMIC DNA]</scope>
    <source>
        <strain evidence="2 3">JMUB3934</strain>
    </source>
</reference>
<dbReference type="EMBL" id="AP019835">
    <property type="protein sequence ID" value="BBM49882.1"/>
    <property type="molecule type" value="Genomic_DNA"/>
</dbReference>
<keyword evidence="1" id="KW-0812">Transmembrane</keyword>
<accession>A0A510KDX3</accession>
<protein>
    <submittedName>
        <fullName evidence="2">Uncharacterized protein</fullName>
    </submittedName>
</protein>
<dbReference type="AlphaFoldDB" id="A0A510KDX3"/>
<gene>
    <name evidence="2" type="ORF">JMUB3934_1178</name>
</gene>
<keyword evidence="1" id="KW-1133">Transmembrane helix</keyword>
<sequence>MTNDEKEYARYEDYNKRYSDIYKGLKSYSDSKAKYILIISGVGILTILNILEKNMFKKEVLGIAFLLFLVIGSLSILDLILTVFAYKKGLEIETFIYEKDCSREVQIEKRNNNCYEKIIKVIDIISTVLLIILFMYVFSVSIIYFFKDFIE</sequence>
<name>A0A510KDX3_9FUSO</name>
<feature type="transmembrane region" description="Helical" evidence="1">
    <location>
        <begin position="63"/>
        <end position="86"/>
    </location>
</feature>
<evidence type="ECO:0000256" key="1">
    <source>
        <dbReference type="SAM" id="Phobius"/>
    </source>
</evidence>
<keyword evidence="1" id="KW-0472">Membrane</keyword>
<organism evidence="2 3">
    <name type="scientific">Leptotrichia wadei</name>
    <dbReference type="NCBI Taxonomy" id="157687"/>
    <lineage>
        <taxon>Bacteria</taxon>
        <taxon>Fusobacteriati</taxon>
        <taxon>Fusobacteriota</taxon>
        <taxon>Fusobacteriia</taxon>
        <taxon>Fusobacteriales</taxon>
        <taxon>Leptotrichiaceae</taxon>
        <taxon>Leptotrichia</taxon>
    </lineage>
</organism>